<keyword evidence="1" id="KW-1133">Transmembrane helix</keyword>
<name>A0ABY6IYZ5_9BACT</name>
<reference evidence="2" key="1">
    <citation type="submission" date="2022-10" db="EMBL/GenBank/DDBJ databases">
        <title>Chitinophaga sp. nov., isolated from soil.</title>
        <authorList>
            <person name="Jeon C.O."/>
        </authorList>
    </citation>
    <scope>NUCLEOTIDE SEQUENCE</scope>
    <source>
        <strain evidence="2">R8</strain>
    </source>
</reference>
<keyword evidence="1" id="KW-0812">Transmembrane</keyword>
<feature type="transmembrane region" description="Helical" evidence="1">
    <location>
        <begin position="69"/>
        <end position="95"/>
    </location>
</feature>
<organism evidence="2 3">
    <name type="scientific">Chitinophaga horti</name>
    <dbReference type="NCBI Taxonomy" id="2920382"/>
    <lineage>
        <taxon>Bacteria</taxon>
        <taxon>Pseudomonadati</taxon>
        <taxon>Bacteroidota</taxon>
        <taxon>Chitinophagia</taxon>
        <taxon>Chitinophagales</taxon>
        <taxon>Chitinophagaceae</taxon>
        <taxon>Chitinophaga</taxon>
    </lineage>
</organism>
<protein>
    <recommendedName>
        <fullName evidence="4">DUF5362 domain-containing protein</fullName>
    </recommendedName>
</protein>
<sequence length="154" mass="16613">MINQDLFELRVDAESASYLGQAARWAKFLAVVGFVLSALMIVGAFFMRSVMMASYGAAMGGIDSSATRAFGGVMTGMYVGIGVIWFFPCYFLFLFAGKMQKALHSIDQNNFNQSVGNLKSCFKFVGVFTIVILCFYVLAIIAAIVGAVMTAGAM</sequence>
<proteinExistence type="predicted"/>
<dbReference type="Proteomes" id="UP001162741">
    <property type="component" value="Chromosome"/>
</dbReference>
<evidence type="ECO:0008006" key="4">
    <source>
        <dbReference type="Google" id="ProtNLM"/>
    </source>
</evidence>
<keyword evidence="1" id="KW-0472">Membrane</keyword>
<evidence type="ECO:0000256" key="1">
    <source>
        <dbReference type="SAM" id="Phobius"/>
    </source>
</evidence>
<evidence type="ECO:0000313" key="3">
    <source>
        <dbReference type="Proteomes" id="UP001162741"/>
    </source>
</evidence>
<evidence type="ECO:0000313" key="2">
    <source>
        <dbReference type="EMBL" id="UYQ92401.1"/>
    </source>
</evidence>
<dbReference type="RefSeq" id="WP_264280669.1">
    <property type="nucleotide sequence ID" value="NZ_CP107006.1"/>
</dbReference>
<feature type="transmembrane region" description="Helical" evidence="1">
    <location>
        <begin position="124"/>
        <end position="149"/>
    </location>
</feature>
<feature type="transmembrane region" description="Helical" evidence="1">
    <location>
        <begin position="28"/>
        <end position="49"/>
    </location>
</feature>
<gene>
    <name evidence="2" type="ORF">MKQ68_20160</name>
</gene>
<accession>A0ABY6IYZ5</accession>
<dbReference type="EMBL" id="CP107006">
    <property type="protein sequence ID" value="UYQ92401.1"/>
    <property type="molecule type" value="Genomic_DNA"/>
</dbReference>
<keyword evidence="3" id="KW-1185">Reference proteome</keyword>